<dbReference type="GO" id="GO:0005524">
    <property type="term" value="F:ATP binding"/>
    <property type="evidence" value="ECO:0007669"/>
    <property type="project" value="UniProtKB-KW"/>
</dbReference>
<evidence type="ECO:0000313" key="6">
    <source>
        <dbReference type="Proteomes" id="UP000077521"/>
    </source>
</evidence>
<dbReference type="GO" id="GO:0043139">
    <property type="term" value="F:5'-3' DNA helicase activity"/>
    <property type="evidence" value="ECO:0007669"/>
    <property type="project" value="UniProtKB-EC"/>
</dbReference>
<protein>
    <recommendedName>
        <fullName evidence="1">ATP-dependent DNA helicase</fullName>
        <ecNumber evidence="1">5.6.2.3</ecNumber>
    </recommendedName>
</protein>
<evidence type="ECO:0000259" key="3">
    <source>
        <dbReference type="Pfam" id="PF14214"/>
    </source>
</evidence>
<evidence type="ECO:0000259" key="4">
    <source>
        <dbReference type="Pfam" id="PF21530"/>
    </source>
</evidence>
<sequence>MFAFISMGGGRRDMTVAGQQGVYTFKLQGQVYHQAGSLATSPNSNPCYAQTYFIETDPQTEIGLRINGATRQHEIDRESVQRIQEELYQNNPYASFLQSATETLSTAEGDGHDTAIRILDPGQVGGTDPRTYNRPRASEVAALILHDAHNTPRGRDLMFYYKDGPLQRISELHPAFLPLRFPLLIPYGHFGWYPYIPLGQQTPRAIFDPDRTVARAALALPEVISNRGRGGTHKVTLEMFHAFHLHDRGLFSTLLHARNLLQEYVVDAWTMIEQDRANWQRNNQDKLRAEVYSGLQDALITGQDLNAVGRRTILPSTFTGGPRWWQARYHDAIALSREFGRPDLFITTTCNIHWREIQDELYPGQSASDRPDLVSRVFWLKLDELLRTLTKQHVMGEVLAYCYSVEFQKRGLPHAHILLFLHTRDKLGNARAIDSAVSAELPDPEQDPDLHRAVLTHMIHGPCTANQPCMQNPTMPGRCSRRYPRPFRPETIADVDGYPEYRRRANGVVAEKRTSGNRVHQVDSSWVVPYNPFLLRTFDCHMNVEVCTAISAVKYLYKYIFKGPDQITITTDVEGNRTIDEITDYLQARYVSPCEAVGRIFGFPLHGIHPSIHALDIHLENQHRVLFDPNDEQEAEHRLQTAEEKSKLLAFFALCESDPTATADLTYASVPSRYTWVASRGQWKRRSQSRTQGQIGRIYYAPFSSGEKYYLRRLLHIVLSPKSFRDLRTFAGVEYTTFRDACAARGLIHDDQEWRYCLQEASQIQTGSALRRLFCTIILNHEIQDIAALYDENKVALADDCTRRLIRRGVQHPSPERALSLSRVLIRETLLQIQPDFDLSHFPVPGPDPEFASDANELPSPLLEELSYDRISQLAFAQQAYTSLTDEQRTVFDEVTLAIQNQTPSAFFIDGPGGSGKTYVENAILAHVRGHGKVALAVASSGIAALMLEGGRTAHNRFKIPFTIFNDSVCSITAQSGDAALLRQAALIVWDEAPMQHRHVVESVDRLLRDIRHDESPFGGIVTVFSGDWRQTLPIIRGGSNADILSACLHKSALWTTIKLLSLTTNQRLLGAFRSTPPEMEAFLIAYNEWVMRIGDGTQAADEYSNIGIPDWMRLEDDDPAKLIQAIYGDLPNPHQYQSYWSQRAILHARNVDVDATNNRVLSMLPGQAHFLCSADRAITPDGDEHSGYPPETLATINPPGLPPHNLALKIGSPVMLLRNLDPSNGLCNGTRLMVTTIRNKVIEAQILTGAARHKGKTVFIPRIRNRTGDGVLPFVLDRLQFPIKLCFAMTINKSQGQSIQRVGIDLRYSAFAHGQLYVALSRTTDAAKVRCLLPKGHSATPNIVLRRALAHTLPSPT</sequence>
<dbReference type="InterPro" id="IPR027417">
    <property type="entry name" value="P-loop_NTPase"/>
</dbReference>
<dbReference type="Pfam" id="PF21530">
    <property type="entry name" value="Pif1_2B_dom"/>
    <property type="match status" value="1"/>
</dbReference>
<dbReference type="Proteomes" id="UP000077521">
    <property type="component" value="Unassembled WGS sequence"/>
</dbReference>
<comment type="catalytic activity">
    <reaction evidence="1">
        <text>ATP + H2O = ADP + phosphate + H(+)</text>
        <dbReference type="Rhea" id="RHEA:13065"/>
        <dbReference type="ChEBI" id="CHEBI:15377"/>
        <dbReference type="ChEBI" id="CHEBI:15378"/>
        <dbReference type="ChEBI" id="CHEBI:30616"/>
        <dbReference type="ChEBI" id="CHEBI:43474"/>
        <dbReference type="ChEBI" id="CHEBI:456216"/>
        <dbReference type="EC" id="5.6.2.3"/>
    </reaction>
</comment>
<keyword evidence="1" id="KW-0067">ATP-binding</keyword>
<dbReference type="GO" id="GO:0000723">
    <property type="term" value="P:telomere maintenance"/>
    <property type="evidence" value="ECO:0007669"/>
    <property type="project" value="InterPro"/>
</dbReference>
<dbReference type="InterPro" id="IPR025476">
    <property type="entry name" value="Helitron_helicase-like"/>
</dbReference>
<dbReference type="Gene3D" id="3.40.50.300">
    <property type="entry name" value="P-loop containing nucleotide triphosphate hydrolases"/>
    <property type="match status" value="1"/>
</dbReference>
<keyword evidence="1" id="KW-0547">Nucleotide-binding</keyword>
<dbReference type="SUPFAM" id="SSF52540">
    <property type="entry name" value="P-loop containing nucleoside triphosphate hydrolases"/>
    <property type="match status" value="2"/>
</dbReference>
<feature type="domain" description="Helitron helicase-like" evidence="3">
    <location>
        <begin position="240"/>
        <end position="419"/>
    </location>
</feature>
<evidence type="ECO:0000259" key="2">
    <source>
        <dbReference type="Pfam" id="PF05970"/>
    </source>
</evidence>
<dbReference type="CDD" id="cd18809">
    <property type="entry name" value="SF1_C_RecD"/>
    <property type="match status" value="1"/>
</dbReference>
<keyword evidence="1" id="KW-0233">DNA recombination</keyword>
<name>A0A177TT32_9BASI</name>
<dbReference type="InterPro" id="IPR049163">
    <property type="entry name" value="Pif1-like_2B_dom"/>
</dbReference>
<reference evidence="5" key="1">
    <citation type="submission" date="2016-04" db="EMBL/GenBank/DDBJ databases">
        <authorList>
            <person name="Nguyen H.D."/>
            <person name="Samba Siva P."/>
            <person name="Cullis J."/>
            <person name="Levesque C.A."/>
            <person name="Hambleton S."/>
        </authorList>
    </citation>
    <scope>NUCLEOTIDE SEQUENCE</scope>
    <source>
        <strain evidence="5">DAOMC 236416</strain>
    </source>
</reference>
<proteinExistence type="inferred from homology"/>
<dbReference type="EC" id="5.6.2.3" evidence="1"/>
<organism evidence="5 6">
    <name type="scientific">Tilletia indica</name>
    <dbReference type="NCBI Taxonomy" id="43049"/>
    <lineage>
        <taxon>Eukaryota</taxon>
        <taxon>Fungi</taxon>
        <taxon>Dikarya</taxon>
        <taxon>Basidiomycota</taxon>
        <taxon>Ustilaginomycotina</taxon>
        <taxon>Exobasidiomycetes</taxon>
        <taxon>Tilletiales</taxon>
        <taxon>Tilletiaceae</taxon>
        <taxon>Tilletia</taxon>
    </lineage>
</organism>
<dbReference type="Pfam" id="PF14214">
    <property type="entry name" value="Helitron_like_N"/>
    <property type="match status" value="1"/>
</dbReference>
<accession>A0A177TT32</accession>
<keyword evidence="6" id="KW-1185">Reference proteome</keyword>
<reference evidence="5" key="2">
    <citation type="journal article" date="2019" name="IMA Fungus">
        <title>Genome sequencing and comparison of five Tilletia species to identify candidate genes for the detection of regulated species infecting wheat.</title>
        <authorList>
            <person name="Nguyen H.D.T."/>
            <person name="Sultana T."/>
            <person name="Kesanakurti P."/>
            <person name="Hambleton S."/>
        </authorList>
    </citation>
    <scope>NUCLEOTIDE SEQUENCE</scope>
    <source>
        <strain evidence="5">DAOMC 236416</strain>
    </source>
</reference>
<keyword evidence="1" id="KW-0227">DNA damage</keyword>
<dbReference type="Pfam" id="PF05970">
    <property type="entry name" value="PIF1"/>
    <property type="match status" value="1"/>
</dbReference>
<dbReference type="PANTHER" id="PTHR10492">
    <property type="match status" value="1"/>
</dbReference>
<dbReference type="EMBL" id="LWDF02000009">
    <property type="protein sequence ID" value="KAE8260490.1"/>
    <property type="molecule type" value="Genomic_DNA"/>
</dbReference>
<evidence type="ECO:0000313" key="5">
    <source>
        <dbReference type="EMBL" id="KAE8260490.1"/>
    </source>
</evidence>
<evidence type="ECO:0000256" key="1">
    <source>
        <dbReference type="RuleBase" id="RU363044"/>
    </source>
</evidence>
<dbReference type="InterPro" id="IPR010285">
    <property type="entry name" value="DNA_helicase_pif1-like_DEAD"/>
</dbReference>
<keyword evidence="1" id="KW-0234">DNA repair</keyword>
<dbReference type="GO" id="GO:0016787">
    <property type="term" value="F:hydrolase activity"/>
    <property type="evidence" value="ECO:0007669"/>
    <property type="project" value="UniProtKB-KW"/>
</dbReference>
<gene>
    <name evidence="5" type="ORF">A4X13_0g301</name>
</gene>
<dbReference type="GO" id="GO:0006310">
    <property type="term" value="P:DNA recombination"/>
    <property type="evidence" value="ECO:0007669"/>
    <property type="project" value="UniProtKB-KW"/>
</dbReference>
<comment type="similarity">
    <text evidence="1">Belongs to the helicase family.</text>
</comment>
<feature type="domain" description="DNA helicase Pif1-like 2B" evidence="4">
    <location>
        <begin position="1194"/>
        <end position="1237"/>
    </location>
</feature>
<comment type="caution">
    <text evidence="5">The sequence shown here is derived from an EMBL/GenBank/DDBJ whole genome shotgun (WGS) entry which is preliminary data.</text>
</comment>
<feature type="domain" description="DNA helicase Pif1-like DEAD-box helicase" evidence="2">
    <location>
        <begin position="884"/>
        <end position="1100"/>
    </location>
</feature>
<comment type="cofactor">
    <cofactor evidence="1">
        <name>Mg(2+)</name>
        <dbReference type="ChEBI" id="CHEBI:18420"/>
    </cofactor>
</comment>
<keyword evidence="1" id="KW-0378">Hydrolase</keyword>
<dbReference type="PANTHER" id="PTHR10492:SF57">
    <property type="entry name" value="ATP-DEPENDENT DNA HELICASE"/>
    <property type="match status" value="1"/>
</dbReference>
<dbReference type="GO" id="GO:0006281">
    <property type="term" value="P:DNA repair"/>
    <property type="evidence" value="ECO:0007669"/>
    <property type="project" value="UniProtKB-KW"/>
</dbReference>
<keyword evidence="1" id="KW-0347">Helicase</keyword>